<keyword evidence="2" id="KW-1185">Reference proteome</keyword>
<comment type="caution">
    <text evidence="1">The sequence shown here is derived from an EMBL/GenBank/DDBJ whole genome shotgun (WGS) entry which is preliminary data.</text>
</comment>
<dbReference type="Proteomes" id="UP000556084">
    <property type="component" value="Unassembled WGS sequence"/>
</dbReference>
<organism evidence="1 2">
    <name type="scientific">Streptomyces olivoverticillatus</name>
    <dbReference type="NCBI Taxonomy" id="66427"/>
    <lineage>
        <taxon>Bacteria</taxon>
        <taxon>Bacillati</taxon>
        <taxon>Actinomycetota</taxon>
        <taxon>Actinomycetes</taxon>
        <taxon>Kitasatosporales</taxon>
        <taxon>Streptomycetaceae</taxon>
        <taxon>Streptomyces</taxon>
    </lineage>
</organism>
<gene>
    <name evidence="1" type="ORF">FHS39_001520</name>
</gene>
<dbReference type="InterPro" id="IPR036689">
    <property type="entry name" value="ESAT-6-like_sf"/>
</dbReference>
<dbReference type="AlphaFoldDB" id="A0A7W7LLJ8"/>
<evidence type="ECO:0000313" key="1">
    <source>
        <dbReference type="EMBL" id="MBB4892509.1"/>
    </source>
</evidence>
<proteinExistence type="predicted"/>
<dbReference type="EMBL" id="JACHJH010000002">
    <property type="protein sequence ID" value="MBB4892509.1"/>
    <property type="molecule type" value="Genomic_DNA"/>
</dbReference>
<name>A0A7W7LLJ8_9ACTN</name>
<accession>A0A7W7LLJ8</accession>
<protein>
    <submittedName>
        <fullName evidence="1">Uncharacterized protein YukE</fullName>
    </submittedName>
</protein>
<dbReference type="SUPFAM" id="SSF140453">
    <property type="entry name" value="EsxAB dimer-like"/>
    <property type="match status" value="1"/>
</dbReference>
<evidence type="ECO:0000313" key="2">
    <source>
        <dbReference type="Proteomes" id="UP000556084"/>
    </source>
</evidence>
<sequence>MGQGDGGGEVLDIKTEDLKAAAPVFREQSQKLSEALTKLVTTLDDLGKPWGGDDGVKKFEASYTKNQKTIESATATLVLGLVSIHEAMNDMADGHVDNDKLIAGMFTKKKDGDSGHSGAAR</sequence>
<dbReference type="Gene3D" id="1.10.287.1060">
    <property type="entry name" value="ESAT-6-like"/>
    <property type="match status" value="1"/>
</dbReference>
<dbReference type="RefSeq" id="WP_184347594.1">
    <property type="nucleotide sequence ID" value="NZ_JACHJH010000002.1"/>
</dbReference>
<reference evidence="1 2" key="1">
    <citation type="submission" date="2020-08" db="EMBL/GenBank/DDBJ databases">
        <title>Genomic Encyclopedia of Type Strains, Phase III (KMG-III): the genomes of soil and plant-associated and newly described type strains.</title>
        <authorList>
            <person name="Whitman W."/>
        </authorList>
    </citation>
    <scope>NUCLEOTIDE SEQUENCE [LARGE SCALE GENOMIC DNA]</scope>
    <source>
        <strain evidence="1 2">CECT 3266</strain>
    </source>
</reference>